<feature type="transmembrane region" description="Helical" evidence="7">
    <location>
        <begin position="54"/>
        <end position="70"/>
    </location>
</feature>
<evidence type="ECO:0000256" key="5">
    <source>
        <dbReference type="ARBA" id="ARBA00022989"/>
    </source>
</evidence>
<evidence type="ECO:0000313" key="9">
    <source>
        <dbReference type="EMBL" id="CAB9493666.1"/>
    </source>
</evidence>
<feature type="transmembrane region" description="Helical" evidence="7">
    <location>
        <begin position="313"/>
        <end position="330"/>
    </location>
</feature>
<dbReference type="Pfam" id="PF06808">
    <property type="entry name" value="DctM"/>
    <property type="match status" value="1"/>
</dbReference>
<evidence type="ECO:0000256" key="1">
    <source>
        <dbReference type="ARBA" id="ARBA00004429"/>
    </source>
</evidence>
<dbReference type="AlphaFoldDB" id="A0A6T9XYC6"/>
<dbReference type="EMBL" id="LR812090">
    <property type="protein sequence ID" value="CAB9493666.1"/>
    <property type="molecule type" value="Genomic_DNA"/>
</dbReference>
<evidence type="ECO:0000256" key="2">
    <source>
        <dbReference type="ARBA" id="ARBA00022475"/>
    </source>
</evidence>
<keyword evidence="7" id="KW-0813">Transport</keyword>
<dbReference type="InterPro" id="IPR004681">
    <property type="entry name" value="TRAP_DctM"/>
</dbReference>
<evidence type="ECO:0000256" key="6">
    <source>
        <dbReference type="ARBA" id="ARBA00023136"/>
    </source>
</evidence>
<dbReference type="PIRSF" id="PIRSF006066">
    <property type="entry name" value="HI0050"/>
    <property type="match status" value="1"/>
</dbReference>
<keyword evidence="3 7" id="KW-0997">Cell inner membrane</keyword>
<proteinExistence type="inferred from homology"/>
<keyword evidence="4 7" id="KW-0812">Transmembrane</keyword>
<feature type="transmembrane region" description="Helical" evidence="7">
    <location>
        <begin position="399"/>
        <end position="420"/>
    </location>
</feature>
<gene>
    <name evidence="9" type="primary">siaM</name>
    <name evidence="9" type="ORF">ALFOR1_30591</name>
</gene>
<feature type="transmembrane region" description="Helical" evidence="7">
    <location>
        <begin position="342"/>
        <end position="363"/>
    </location>
</feature>
<dbReference type="PANTHER" id="PTHR33362">
    <property type="entry name" value="SIALIC ACID TRAP TRANSPORTER PERMEASE PROTEIN SIAT-RELATED"/>
    <property type="match status" value="1"/>
</dbReference>
<evidence type="ECO:0000259" key="8">
    <source>
        <dbReference type="Pfam" id="PF06808"/>
    </source>
</evidence>
<keyword evidence="2" id="KW-1003">Cell membrane</keyword>
<name>A0A6T9XYC6_ALTMA</name>
<reference evidence="9 10" key="1">
    <citation type="submission" date="2020-06" db="EMBL/GenBank/DDBJ databases">
        <authorList>
            <person name="Duchaud E."/>
        </authorList>
    </citation>
    <scope>NUCLEOTIDE SEQUENCE [LARGE SCALE GENOMIC DNA]</scope>
    <source>
        <strain evidence="9">Alteromonas fortis</strain>
    </source>
</reference>
<comment type="similarity">
    <text evidence="7">Belongs to the TRAP transporter large permease family.</text>
</comment>
<evidence type="ECO:0000256" key="7">
    <source>
        <dbReference type="RuleBase" id="RU369079"/>
    </source>
</evidence>
<dbReference type="RefSeq" id="WP_179983165.1">
    <property type="nucleotide sequence ID" value="NZ_LR812090.1"/>
</dbReference>
<comment type="function">
    <text evidence="7">Part of the tripartite ATP-independent periplasmic (TRAP) transport system.</text>
</comment>
<keyword evidence="6 7" id="KW-0472">Membrane</keyword>
<feature type="transmembrane region" description="Helical" evidence="7">
    <location>
        <begin position="271"/>
        <end position="293"/>
    </location>
</feature>
<feature type="transmembrane region" description="Helical" evidence="7">
    <location>
        <begin position="369"/>
        <end position="387"/>
    </location>
</feature>
<protein>
    <recommendedName>
        <fullName evidence="7">TRAP transporter large permease protein</fullName>
    </recommendedName>
</protein>
<dbReference type="PANTHER" id="PTHR33362:SF3">
    <property type="entry name" value="SIALIC ACID TRAP TRANSPORTER PERMEASE PROTEIN SIAT"/>
    <property type="match status" value="1"/>
</dbReference>
<feature type="transmembrane region" description="Helical" evidence="7">
    <location>
        <begin position="215"/>
        <end position="235"/>
    </location>
</feature>
<dbReference type="NCBIfam" id="TIGR00786">
    <property type="entry name" value="dctM"/>
    <property type="match status" value="1"/>
</dbReference>
<dbReference type="GO" id="GO:0005886">
    <property type="term" value="C:plasma membrane"/>
    <property type="evidence" value="ECO:0007669"/>
    <property type="project" value="UniProtKB-SubCell"/>
</dbReference>
<feature type="transmembrane region" description="Helical" evidence="7">
    <location>
        <begin position="135"/>
        <end position="158"/>
    </location>
</feature>
<evidence type="ECO:0000313" key="10">
    <source>
        <dbReference type="Proteomes" id="UP000509458"/>
    </source>
</evidence>
<feature type="transmembrane region" description="Helical" evidence="7">
    <location>
        <begin position="7"/>
        <end position="34"/>
    </location>
</feature>
<keyword evidence="5 7" id="KW-1133">Transmembrane helix</keyword>
<evidence type="ECO:0000256" key="4">
    <source>
        <dbReference type="ARBA" id="ARBA00022692"/>
    </source>
</evidence>
<sequence length="428" mass="45039">MTILLLFISLFALIFIGFPIAIALIVASLLAILYEGSIPSVVVLHQMVGGMDSFPLLSIPFFVMAGALMNQGGITHRIFDFAQALVGWLRGGLGHVNVGASVLFSGMSGAAVADAGGLGAIEINAMKARGYDTDFAVGLTAASSTIGPIIPPSLPMIIYGVLASESIGKLFAAGLVPGLLMALALSLMVAFVAYKRGYQKDAGFAFSTILSTFKRAGLSLMTPFIIVGGIVSGFFTSTEAAVVACVYAIILTGFVYKTLTLKRLLRVSSETVETTSMIMLIIGGAAIFSWVLTSQGIDAVVADFLAQTGTSKVTLYLCITLLLFIVGCFMETIAAITILTPILLPIAIAAGIEPIQFGIIMLLNLMIGLLTPPLGMVLFVLARVSGLTVEKTAKATMPFLLPLIIVLVLTMMVPEITLWLPNLLYPNT</sequence>
<comment type="subunit">
    <text evidence="7">The complex comprises the extracytoplasmic solute receptor protein and the two transmembrane proteins.</text>
</comment>
<evidence type="ECO:0000256" key="3">
    <source>
        <dbReference type="ARBA" id="ARBA00022519"/>
    </source>
</evidence>
<dbReference type="Proteomes" id="UP000509458">
    <property type="component" value="Chromosome"/>
</dbReference>
<feature type="transmembrane region" description="Helical" evidence="7">
    <location>
        <begin position="241"/>
        <end position="259"/>
    </location>
</feature>
<accession>A0A6T9XYC6</accession>
<dbReference type="InterPro" id="IPR010656">
    <property type="entry name" value="DctM"/>
</dbReference>
<organism evidence="9 10">
    <name type="scientific">Alteromonas macleodii</name>
    <name type="common">Pseudoalteromonas macleodii</name>
    <dbReference type="NCBI Taxonomy" id="28108"/>
    <lineage>
        <taxon>Bacteria</taxon>
        <taxon>Pseudomonadati</taxon>
        <taxon>Pseudomonadota</taxon>
        <taxon>Gammaproteobacteria</taxon>
        <taxon>Alteromonadales</taxon>
        <taxon>Alteromonadaceae</taxon>
        <taxon>Alteromonas/Salinimonas group</taxon>
        <taxon>Alteromonas</taxon>
    </lineage>
</organism>
<feature type="transmembrane region" description="Helical" evidence="7">
    <location>
        <begin position="170"/>
        <end position="194"/>
    </location>
</feature>
<feature type="domain" description="TRAP C4-dicarboxylate transport system permease DctM subunit" evidence="8">
    <location>
        <begin position="7"/>
        <end position="416"/>
    </location>
</feature>
<comment type="subcellular location">
    <subcellularLocation>
        <location evidence="1 7">Cell inner membrane</location>
        <topology evidence="1 7">Multi-pass membrane protein</topology>
    </subcellularLocation>
</comment>
<dbReference type="GO" id="GO:0022857">
    <property type="term" value="F:transmembrane transporter activity"/>
    <property type="evidence" value="ECO:0007669"/>
    <property type="project" value="UniProtKB-UniRule"/>
</dbReference>